<gene>
    <name evidence="2" type="ORF">SAMN02745975_02601</name>
</gene>
<name>A0A1M6L6N2_9FIRM</name>
<reference evidence="3" key="1">
    <citation type="submission" date="2016-11" db="EMBL/GenBank/DDBJ databases">
        <authorList>
            <person name="Varghese N."/>
            <person name="Submissions S."/>
        </authorList>
    </citation>
    <scope>NUCLEOTIDE SEQUENCE [LARGE SCALE GENOMIC DNA]</scope>
    <source>
        <strain evidence="3">DSM 17957</strain>
    </source>
</reference>
<dbReference type="Proteomes" id="UP000184536">
    <property type="component" value="Unassembled WGS sequence"/>
</dbReference>
<keyword evidence="3" id="KW-1185">Reference proteome</keyword>
<dbReference type="STRING" id="1121919.SAMN02745975_02601"/>
<evidence type="ECO:0000313" key="3">
    <source>
        <dbReference type="Proteomes" id="UP000184536"/>
    </source>
</evidence>
<feature type="transmembrane region" description="Helical" evidence="1">
    <location>
        <begin position="12"/>
        <end position="34"/>
    </location>
</feature>
<proteinExistence type="predicted"/>
<sequence>MYDTGLFNELVITVIRGLLIPLVPVIAAYLIALIKKKTEDINNQLKDAQLHKYADMTENIINTAVTAVYQTYIDDILKKRGVLTDEEMKTAFNFIKENSVKIISQILMEELSKKYTALDKWIENMIVCSLNPQMLKDNNLAEKLEWRV</sequence>
<dbReference type="OrthoDB" id="1953797at2"/>
<evidence type="ECO:0000313" key="2">
    <source>
        <dbReference type="EMBL" id="SHJ66850.1"/>
    </source>
</evidence>
<keyword evidence="1" id="KW-0472">Membrane</keyword>
<evidence type="ECO:0000256" key="1">
    <source>
        <dbReference type="SAM" id="Phobius"/>
    </source>
</evidence>
<dbReference type="EMBL" id="FQZV01000034">
    <property type="protein sequence ID" value="SHJ66850.1"/>
    <property type="molecule type" value="Genomic_DNA"/>
</dbReference>
<dbReference type="AlphaFoldDB" id="A0A1M6L6N2"/>
<keyword evidence="1" id="KW-0812">Transmembrane</keyword>
<accession>A0A1M6L6N2</accession>
<keyword evidence="1" id="KW-1133">Transmembrane helix</keyword>
<organism evidence="2 3">
    <name type="scientific">Geosporobacter subterraneus DSM 17957</name>
    <dbReference type="NCBI Taxonomy" id="1121919"/>
    <lineage>
        <taxon>Bacteria</taxon>
        <taxon>Bacillati</taxon>
        <taxon>Bacillota</taxon>
        <taxon>Clostridia</taxon>
        <taxon>Peptostreptococcales</taxon>
        <taxon>Thermotaleaceae</taxon>
        <taxon>Geosporobacter</taxon>
    </lineage>
</organism>
<dbReference type="RefSeq" id="WP_110941694.1">
    <property type="nucleotide sequence ID" value="NZ_FQZV01000034.1"/>
</dbReference>
<protein>
    <submittedName>
        <fullName evidence="2">Uncharacterized protein</fullName>
    </submittedName>
</protein>